<gene>
    <name evidence="9" type="ORF">M231_04943</name>
</gene>
<dbReference type="Proteomes" id="UP000289152">
    <property type="component" value="Unassembled WGS sequence"/>
</dbReference>
<keyword evidence="10" id="KW-1185">Reference proteome</keyword>
<keyword evidence="2" id="KW-0813">Transport</keyword>
<evidence type="ECO:0000256" key="3">
    <source>
        <dbReference type="ARBA" id="ARBA00022692"/>
    </source>
</evidence>
<reference evidence="9 10" key="1">
    <citation type="submission" date="2016-06" db="EMBL/GenBank/DDBJ databases">
        <title>Evolution of pathogenesis and genome organization in the Tremellales.</title>
        <authorList>
            <person name="Cuomo C."/>
            <person name="Litvintseva A."/>
            <person name="Heitman J."/>
            <person name="Chen Y."/>
            <person name="Sun S."/>
            <person name="Springer D."/>
            <person name="Dromer F."/>
            <person name="Young S."/>
            <person name="Zeng Q."/>
            <person name="Chapman S."/>
            <person name="Gujja S."/>
            <person name="Saif S."/>
            <person name="Birren B."/>
        </authorList>
    </citation>
    <scope>NUCLEOTIDE SEQUENCE [LARGE SCALE GENOMIC DNA]</scope>
    <source>
        <strain evidence="9 10">ATCC 28783</strain>
    </source>
</reference>
<evidence type="ECO:0000313" key="10">
    <source>
        <dbReference type="Proteomes" id="UP000289152"/>
    </source>
</evidence>
<evidence type="ECO:0000256" key="7">
    <source>
        <dbReference type="SAM" id="Phobius"/>
    </source>
</evidence>
<accession>A0A4V1M3R5</accession>
<name>A0A4V1M3R5_TREME</name>
<proteinExistence type="predicted"/>
<feature type="transmembrane region" description="Helical" evidence="7">
    <location>
        <begin position="194"/>
        <end position="217"/>
    </location>
</feature>
<evidence type="ECO:0000256" key="2">
    <source>
        <dbReference type="ARBA" id="ARBA00022448"/>
    </source>
</evidence>
<feature type="domain" description="Major facilitator superfamily (MFS) profile" evidence="8">
    <location>
        <begin position="68"/>
        <end position="497"/>
    </location>
</feature>
<keyword evidence="3 7" id="KW-0812">Transmembrane</keyword>
<keyword evidence="4 7" id="KW-1133">Transmembrane helix</keyword>
<feature type="transmembrane region" description="Helical" evidence="7">
    <location>
        <begin position="295"/>
        <end position="318"/>
    </location>
</feature>
<evidence type="ECO:0000259" key="8">
    <source>
        <dbReference type="PROSITE" id="PS50850"/>
    </source>
</evidence>
<evidence type="ECO:0000256" key="6">
    <source>
        <dbReference type="SAM" id="MobiDB-lite"/>
    </source>
</evidence>
<dbReference type="PANTHER" id="PTHR23504">
    <property type="entry name" value="MAJOR FACILITATOR SUPERFAMILY DOMAIN-CONTAINING PROTEIN 10"/>
    <property type="match status" value="1"/>
</dbReference>
<feature type="transmembrane region" description="Helical" evidence="7">
    <location>
        <begin position="237"/>
        <end position="261"/>
    </location>
</feature>
<comment type="subcellular location">
    <subcellularLocation>
        <location evidence="1">Membrane</location>
        <topology evidence="1">Multi-pass membrane protein</topology>
    </subcellularLocation>
</comment>
<dbReference type="InterPro" id="IPR036259">
    <property type="entry name" value="MFS_trans_sf"/>
</dbReference>
<organism evidence="9 10">
    <name type="scientific">Tremella mesenterica</name>
    <name type="common">Jelly fungus</name>
    <dbReference type="NCBI Taxonomy" id="5217"/>
    <lineage>
        <taxon>Eukaryota</taxon>
        <taxon>Fungi</taxon>
        <taxon>Dikarya</taxon>
        <taxon>Basidiomycota</taxon>
        <taxon>Agaricomycotina</taxon>
        <taxon>Tremellomycetes</taxon>
        <taxon>Tremellales</taxon>
        <taxon>Tremellaceae</taxon>
        <taxon>Tremella</taxon>
    </lineage>
</organism>
<dbReference type="OrthoDB" id="419616at2759"/>
<comment type="caution">
    <text evidence="9">The sequence shown here is derived from an EMBL/GenBank/DDBJ whole genome shotgun (WGS) entry which is preliminary data.</text>
</comment>
<dbReference type="GO" id="GO:0022857">
    <property type="term" value="F:transmembrane transporter activity"/>
    <property type="evidence" value="ECO:0007669"/>
    <property type="project" value="InterPro"/>
</dbReference>
<dbReference type="AlphaFoldDB" id="A0A4V1M3R5"/>
<feature type="transmembrane region" description="Helical" evidence="7">
    <location>
        <begin position="138"/>
        <end position="157"/>
    </location>
</feature>
<feature type="transmembrane region" description="Helical" evidence="7">
    <location>
        <begin position="338"/>
        <end position="358"/>
    </location>
</feature>
<dbReference type="InParanoid" id="A0A4V1M3R5"/>
<feature type="region of interest" description="Disordered" evidence="6">
    <location>
        <begin position="37"/>
        <end position="62"/>
    </location>
</feature>
<keyword evidence="5 7" id="KW-0472">Membrane</keyword>
<dbReference type="EMBL" id="SDIL01000060">
    <property type="protein sequence ID" value="RXK37787.1"/>
    <property type="molecule type" value="Genomic_DNA"/>
</dbReference>
<dbReference type="PANTHER" id="PTHR23504:SF15">
    <property type="entry name" value="MAJOR FACILITATOR SUPERFAMILY (MFS) PROFILE DOMAIN-CONTAINING PROTEIN"/>
    <property type="match status" value="1"/>
</dbReference>
<evidence type="ECO:0000256" key="5">
    <source>
        <dbReference type="ARBA" id="ARBA00023136"/>
    </source>
</evidence>
<dbReference type="InterPro" id="IPR011701">
    <property type="entry name" value="MFS"/>
</dbReference>
<dbReference type="VEuPathDB" id="FungiDB:TREMEDRAFT_58418"/>
<dbReference type="GO" id="GO:0016020">
    <property type="term" value="C:membrane"/>
    <property type="evidence" value="ECO:0007669"/>
    <property type="project" value="UniProtKB-SubCell"/>
</dbReference>
<feature type="region of interest" description="Disordered" evidence="6">
    <location>
        <begin position="1"/>
        <end position="21"/>
    </location>
</feature>
<dbReference type="Gene3D" id="1.20.1250.20">
    <property type="entry name" value="MFS general substrate transporter like domains"/>
    <property type="match status" value="1"/>
</dbReference>
<feature type="transmembrane region" description="Helical" evidence="7">
    <location>
        <begin position="370"/>
        <end position="390"/>
    </location>
</feature>
<dbReference type="InterPro" id="IPR020846">
    <property type="entry name" value="MFS_dom"/>
</dbReference>
<dbReference type="PROSITE" id="PS50850">
    <property type="entry name" value="MFS"/>
    <property type="match status" value="1"/>
</dbReference>
<evidence type="ECO:0000256" key="4">
    <source>
        <dbReference type="ARBA" id="ARBA00022989"/>
    </source>
</evidence>
<feature type="compositionally biased region" description="Polar residues" evidence="6">
    <location>
        <begin position="38"/>
        <end position="53"/>
    </location>
</feature>
<dbReference type="Pfam" id="PF07690">
    <property type="entry name" value="MFS_1"/>
    <property type="match status" value="1"/>
</dbReference>
<dbReference type="SUPFAM" id="SSF103473">
    <property type="entry name" value="MFS general substrate transporter"/>
    <property type="match status" value="1"/>
</dbReference>
<evidence type="ECO:0000313" key="9">
    <source>
        <dbReference type="EMBL" id="RXK37787.1"/>
    </source>
</evidence>
<protein>
    <recommendedName>
        <fullName evidence="8">Major facilitator superfamily (MFS) profile domain-containing protein</fullName>
    </recommendedName>
</protein>
<sequence length="523" mass="57066">MQPHPNIHQQDTHHRHPSPSPIITEAFHDAIRLPDTPITPSTSNPFPEPQSQLHSHPHSHSSDIPWKLILPILFLRFGDAMSYEVIFPIVTDMITSFQVAPDKIGLWAGMAEGALMITEALCATTWARLADKYGRKPCLMAGFMFAISGTGLVGFSTSVGKLILWRAILGMNPCGVLNKIIASEISNPVNRDKIFAIFSPAFATGTMIGTLIGGELAHPYGRLPHLLGGSSEFWKEWPYALPCVVTTGVAIIALVVSYVYLIETRPPSHSLQIHTTAEKNDHHRAISAALKVPHFALITIVFLSYQLTSFSIEGIFAVYTYTDVDLGGLGLSVDIIGFLYAAAAFSYIITAPLLLPIMKKRFGAVKSLQIAFLAWVGVTMTLPLSQWTAIHWRGGMWLVLICQTGLRCVGGFGWPMCDILTMSAFDDYPELLATGSAISLIAGAFGRAFGPAISGWIYSLSTQHPVGSLGRQSSWLAMLAISLPPFFLSRLLPSEKKYKEGYETVPLDEESDVDVGGESEEVV</sequence>
<evidence type="ECO:0000256" key="1">
    <source>
        <dbReference type="ARBA" id="ARBA00004141"/>
    </source>
</evidence>